<dbReference type="PANTHER" id="PTHR45831">
    <property type="entry name" value="LD24721P"/>
    <property type="match status" value="1"/>
</dbReference>
<protein>
    <submittedName>
        <fullName evidence="4">Uncharacterized protein</fullName>
    </submittedName>
</protein>
<dbReference type="PROSITE" id="PS50005">
    <property type="entry name" value="TPR"/>
    <property type="match status" value="1"/>
</dbReference>
<dbReference type="PANTHER" id="PTHR45831:SF2">
    <property type="entry name" value="LD24721P"/>
    <property type="match status" value="1"/>
</dbReference>
<evidence type="ECO:0000256" key="3">
    <source>
        <dbReference type="PROSITE-ProRule" id="PRU00339"/>
    </source>
</evidence>
<dbReference type="InterPro" id="IPR047150">
    <property type="entry name" value="SGT"/>
</dbReference>
<keyword evidence="5" id="KW-1185">Reference proteome</keyword>
<organism evidence="4 5">
    <name type="scientific">Cyclostephanos tholiformis</name>
    <dbReference type="NCBI Taxonomy" id="382380"/>
    <lineage>
        <taxon>Eukaryota</taxon>
        <taxon>Sar</taxon>
        <taxon>Stramenopiles</taxon>
        <taxon>Ochrophyta</taxon>
        <taxon>Bacillariophyta</taxon>
        <taxon>Coscinodiscophyceae</taxon>
        <taxon>Thalassiosirophycidae</taxon>
        <taxon>Stephanodiscales</taxon>
        <taxon>Stephanodiscaceae</taxon>
        <taxon>Cyclostephanos</taxon>
    </lineage>
</organism>
<sequence>MHSHVHPRKRAIVQTWDVYVSLPNGRNKDKYAIPASDIVQSFISLAPSSETLRAHSAIFHKQSKQKGKGHTVRCIRRMRSASSEGDGRDAPGDVISAMEITNVDSVDKVYRIMTEHMKLGRINPKACECMRSFIDGNRSLEEGEISLAIGLYDKALAAARGQESRLPKGSILIKRARAYLRRAANHRATLRTLVKDMSDAVPPASTVKILYQTASIHPALSPSIFNRLSGDSKAQQAKFRQIRYRHDMYEFALLHAARDGLQATQILSGNAKAWLLAGECLAELRKLKESNQYYRRALEIDPSIERALEGVMEKNRVSQEFLDVARASEFSGDTLRLAIDVAA</sequence>
<dbReference type="SMART" id="SM00028">
    <property type="entry name" value="TPR"/>
    <property type="match status" value="1"/>
</dbReference>
<evidence type="ECO:0000256" key="1">
    <source>
        <dbReference type="ARBA" id="ARBA00022737"/>
    </source>
</evidence>
<name>A0ABD3RIT0_9STRA</name>
<feature type="repeat" description="TPR" evidence="3">
    <location>
        <begin position="271"/>
        <end position="304"/>
    </location>
</feature>
<gene>
    <name evidence="4" type="ORF">ACHAXA_005624</name>
</gene>
<dbReference type="Proteomes" id="UP001530377">
    <property type="component" value="Unassembled WGS sequence"/>
</dbReference>
<evidence type="ECO:0000313" key="5">
    <source>
        <dbReference type="Proteomes" id="UP001530377"/>
    </source>
</evidence>
<evidence type="ECO:0000256" key="2">
    <source>
        <dbReference type="ARBA" id="ARBA00022803"/>
    </source>
</evidence>
<accession>A0ABD3RIT0</accession>
<comment type="caution">
    <text evidence="4">The sequence shown here is derived from an EMBL/GenBank/DDBJ whole genome shotgun (WGS) entry which is preliminary data.</text>
</comment>
<proteinExistence type="predicted"/>
<dbReference type="EMBL" id="JALLPB020000330">
    <property type="protein sequence ID" value="KAL3810416.1"/>
    <property type="molecule type" value="Genomic_DNA"/>
</dbReference>
<keyword evidence="2 3" id="KW-0802">TPR repeat</keyword>
<dbReference type="AlphaFoldDB" id="A0ABD3RIT0"/>
<dbReference type="Gene3D" id="1.25.40.10">
    <property type="entry name" value="Tetratricopeptide repeat domain"/>
    <property type="match status" value="1"/>
</dbReference>
<keyword evidence="1" id="KW-0677">Repeat</keyword>
<dbReference type="SUPFAM" id="SSF48452">
    <property type="entry name" value="TPR-like"/>
    <property type="match status" value="1"/>
</dbReference>
<reference evidence="4 5" key="1">
    <citation type="submission" date="2024-10" db="EMBL/GenBank/DDBJ databases">
        <title>Updated reference genomes for cyclostephanoid diatoms.</title>
        <authorList>
            <person name="Roberts W.R."/>
            <person name="Alverson A.J."/>
        </authorList>
    </citation>
    <scope>NUCLEOTIDE SEQUENCE [LARGE SCALE GENOMIC DNA]</scope>
    <source>
        <strain evidence="4 5">AJA228-03</strain>
    </source>
</reference>
<dbReference type="InterPro" id="IPR011990">
    <property type="entry name" value="TPR-like_helical_dom_sf"/>
</dbReference>
<dbReference type="InterPro" id="IPR019734">
    <property type="entry name" value="TPR_rpt"/>
</dbReference>
<evidence type="ECO:0000313" key="4">
    <source>
        <dbReference type="EMBL" id="KAL3810416.1"/>
    </source>
</evidence>